<dbReference type="Gene3D" id="2.40.10.10">
    <property type="entry name" value="Trypsin-like serine proteases"/>
    <property type="match status" value="1"/>
</dbReference>
<name>A0A1S3FII8_DIPOR</name>
<dbReference type="PROSITE" id="PS50240">
    <property type="entry name" value="TRYPSIN_DOM"/>
    <property type="match status" value="1"/>
</dbReference>
<dbReference type="CDD" id="cd00190">
    <property type="entry name" value="Tryp_SPc"/>
    <property type="match status" value="1"/>
</dbReference>
<reference evidence="8" key="1">
    <citation type="submission" date="2025-08" db="UniProtKB">
        <authorList>
            <consortium name="RefSeq"/>
        </authorList>
    </citation>
    <scope>IDENTIFICATION</scope>
    <source>
        <tissue evidence="8">Kidney</tissue>
    </source>
</reference>
<sequence length="405" mass="44636">MGAWASLSSPAPLKGDVAREQTTAAVGRTSGRRVIADRPDGGRWRAAIRLKWARGLCAVRGAAQPEPSIAARPPRPALVILVKRYLTVGFVSTVCGRSRFSGKIFGGQKAASERWPWQASLLYHGSHICGAALIDRYWVTSAAHCFQRSQRPSDYRILLGYNQLSNPTNYSLKKTVYKLIVHPDYDKFHRQGSDIVLMQMHTPVEFNSHVFPACVPSNATKLLQDRPCWISGWGMITEDKFLPEPRQLQEAEVILLDNRYCAVFFQPPHPNSTGHYVVKDDMVCAGNFRQGVSICRGDSGGPLVCPYKDGSWYLVGLSSWSVACYHPMDSPSVFTRVSYFFDWIEKNKQASGEPEPGIIPPKDDGPALAGSHGQGSHGHGSHGLALKPSICLVLLSAPLLLRSLR</sequence>
<evidence type="ECO:0000256" key="1">
    <source>
        <dbReference type="ARBA" id="ARBA00022670"/>
    </source>
</evidence>
<dbReference type="FunFam" id="2.40.10.10:FF:000039">
    <property type="entry name" value="Brain-specific serine protease 4"/>
    <property type="match status" value="1"/>
</dbReference>
<protein>
    <submittedName>
        <fullName evidence="8">Serine protease 40-like</fullName>
    </submittedName>
</protein>
<keyword evidence="7" id="KW-1185">Reference proteome</keyword>
<evidence type="ECO:0000313" key="7">
    <source>
        <dbReference type="Proteomes" id="UP000081671"/>
    </source>
</evidence>
<evidence type="ECO:0000256" key="3">
    <source>
        <dbReference type="ARBA" id="ARBA00022825"/>
    </source>
</evidence>
<dbReference type="AlphaFoldDB" id="A0A1S3FII8"/>
<dbReference type="InterPro" id="IPR001254">
    <property type="entry name" value="Trypsin_dom"/>
</dbReference>
<dbReference type="GeneID" id="105988912"/>
<dbReference type="SMART" id="SM00020">
    <property type="entry name" value="Tryp_SPc"/>
    <property type="match status" value="1"/>
</dbReference>
<keyword evidence="2" id="KW-0378">Hydrolase</keyword>
<dbReference type="SUPFAM" id="SSF50494">
    <property type="entry name" value="Trypsin-like serine proteases"/>
    <property type="match status" value="1"/>
</dbReference>
<evidence type="ECO:0000256" key="2">
    <source>
        <dbReference type="ARBA" id="ARBA00022801"/>
    </source>
</evidence>
<dbReference type="InterPro" id="IPR001314">
    <property type="entry name" value="Peptidase_S1A"/>
</dbReference>
<feature type="region of interest" description="Disordered" evidence="5">
    <location>
        <begin position="1"/>
        <end position="24"/>
    </location>
</feature>
<organism evidence="7 8">
    <name type="scientific">Dipodomys ordii</name>
    <name type="common">Ord's kangaroo rat</name>
    <dbReference type="NCBI Taxonomy" id="10020"/>
    <lineage>
        <taxon>Eukaryota</taxon>
        <taxon>Metazoa</taxon>
        <taxon>Chordata</taxon>
        <taxon>Craniata</taxon>
        <taxon>Vertebrata</taxon>
        <taxon>Euteleostomi</taxon>
        <taxon>Mammalia</taxon>
        <taxon>Eutheria</taxon>
        <taxon>Euarchontoglires</taxon>
        <taxon>Glires</taxon>
        <taxon>Rodentia</taxon>
        <taxon>Castorimorpha</taxon>
        <taxon>Heteromyidae</taxon>
        <taxon>Dipodomyinae</taxon>
        <taxon>Dipodomys</taxon>
    </lineage>
</organism>
<evidence type="ECO:0000259" key="6">
    <source>
        <dbReference type="PROSITE" id="PS50240"/>
    </source>
</evidence>
<dbReference type="PANTHER" id="PTHR24252:SF7">
    <property type="entry name" value="HYALIN"/>
    <property type="match status" value="1"/>
</dbReference>
<dbReference type="InterPro" id="IPR033116">
    <property type="entry name" value="TRYPSIN_SER"/>
</dbReference>
<feature type="region of interest" description="Disordered" evidence="5">
    <location>
        <begin position="350"/>
        <end position="381"/>
    </location>
</feature>
<proteinExistence type="predicted"/>
<evidence type="ECO:0000256" key="4">
    <source>
        <dbReference type="ARBA" id="ARBA00023157"/>
    </source>
</evidence>
<dbReference type="RefSeq" id="XP_012876130.1">
    <property type="nucleotide sequence ID" value="XM_013020676.1"/>
</dbReference>
<dbReference type="PRINTS" id="PR00722">
    <property type="entry name" value="CHYMOTRYPSIN"/>
</dbReference>
<keyword evidence="1" id="KW-0645">Protease</keyword>
<dbReference type="PANTHER" id="PTHR24252">
    <property type="entry name" value="ACROSIN-RELATED"/>
    <property type="match status" value="1"/>
</dbReference>
<keyword evidence="4" id="KW-1015">Disulfide bond</keyword>
<dbReference type="KEGG" id="dord:105988912"/>
<dbReference type="Pfam" id="PF00089">
    <property type="entry name" value="Trypsin"/>
    <property type="match status" value="1"/>
</dbReference>
<dbReference type="FunCoup" id="A0A1S3FII8">
    <property type="interactions" value="31"/>
</dbReference>
<dbReference type="InParanoid" id="A0A1S3FII8"/>
<dbReference type="Proteomes" id="UP000081671">
    <property type="component" value="Unplaced"/>
</dbReference>
<dbReference type="GO" id="GO:0006508">
    <property type="term" value="P:proteolysis"/>
    <property type="evidence" value="ECO:0007669"/>
    <property type="project" value="UniProtKB-KW"/>
</dbReference>
<evidence type="ECO:0000313" key="8">
    <source>
        <dbReference type="RefSeq" id="XP_012876130.1"/>
    </source>
</evidence>
<dbReference type="OrthoDB" id="546450at2759"/>
<gene>
    <name evidence="8" type="primary">LOC105988912</name>
</gene>
<feature type="domain" description="Peptidase S1" evidence="6">
    <location>
        <begin position="104"/>
        <end position="349"/>
    </location>
</feature>
<dbReference type="InterPro" id="IPR043504">
    <property type="entry name" value="Peptidase_S1_PA_chymotrypsin"/>
</dbReference>
<dbReference type="InterPro" id="IPR009003">
    <property type="entry name" value="Peptidase_S1_PA"/>
</dbReference>
<accession>A0A1S3FII8</accession>
<dbReference type="PROSITE" id="PS00135">
    <property type="entry name" value="TRYPSIN_SER"/>
    <property type="match status" value="1"/>
</dbReference>
<evidence type="ECO:0000256" key="5">
    <source>
        <dbReference type="SAM" id="MobiDB-lite"/>
    </source>
</evidence>
<dbReference type="GO" id="GO:0004252">
    <property type="term" value="F:serine-type endopeptidase activity"/>
    <property type="evidence" value="ECO:0007669"/>
    <property type="project" value="InterPro"/>
</dbReference>
<keyword evidence="3" id="KW-0720">Serine protease</keyword>